<comment type="caution">
    <text evidence="11">The sequence shown here is derived from an EMBL/GenBank/DDBJ whole genome shotgun (WGS) entry which is preliminary data.</text>
</comment>
<evidence type="ECO:0000313" key="11">
    <source>
        <dbReference type="EMBL" id="MBB3666695.1"/>
    </source>
</evidence>
<dbReference type="PANTHER" id="PTHR43646">
    <property type="entry name" value="GLYCOSYLTRANSFERASE"/>
    <property type="match status" value="1"/>
</dbReference>
<evidence type="ECO:0000313" key="12">
    <source>
        <dbReference type="Proteomes" id="UP000547528"/>
    </source>
</evidence>
<dbReference type="GO" id="GO:0016757">
    <property type="term" value="F:glycosyltransferase activity"/>
    <property type="evidence" value="ECO:0007669"/>
    <property type="project" value="UniProtKB-KW"/>
</dbReference>
<reference evidence="11 12" key="1">
    <citation type="submission" date="2020-08" db="EMBL/GenBank/DDBJ databases">
        <title>Sequencing the genomes of 1000 actinobacteria strains.</title>
        <authorList>
            <person name="Klenk H.-P."/>
        </authorList>
    </citation>
    <scope>NUCLEOTIDE SEQUENCE [LARGE SCALE GENOMIC DNA]</scope>
    <source>
        <strain evidence="11 12">DSM 28238</strain>
    </source>
</reference>
<evidence type="ECO:0000256" key="9">
    <source>
        <dbReference type="ARBA" id="ARBA00040345"/>
    </source>
</evidence>
<evidence type="ECO:0000256" key="8">
    <source>
        <dbReference type="ARBA" id="ARBA00038120"/>
    </source>
</evidence>
<keyword evidence="2" id="KW-1003">Cell membrane</keyword>
<dbReference type="GO" id="GO:0005886">
    <property type="term" value="C:plasma membrane"/>
    <property type="evidence" value="ECO:0007669"/>
    <property type="project" value="UniProtKB-SubCell"/>
</dbReference>
<dbReference type="SUPFAM" id="SSF53448">
    <property type="entry name" value="Nucleotide-diphospho-sugar transferases"/>
    <property type="match status" value="1"/>
</dbReference>
<dbReference type="Gene3D" id="3.90.550.10">
    <property type="entry name" value="Spore Coat Polysaccharide Biosynthesis Protein SpsA, Chain A"/>
    <property type="match status" value="1"/>
</dbReference>
<dbReference type="AlphaFoldDB" id="A0A7W5XKA6"/>
<evidence type="ECO:0000256" key="2">
    <source>
        <dbReference type="ARBA" id="ARBA00022475"/>
    </source>
</evidence>
<evidence type="ECO:0000256" key="5">
    <source>
        <dbReference type="ARBA" id="ARBA00023136"/>
    </source>
</evidence>
<evidence type="ECO:0000256" key="6">
    <source>
        <dbReference type="ARBA" id="ARBA00037281"/>
    </source>
</evidence>
<keyword evidence="4 11" id="KW-0808">Transferase</keyword>
<dbReference type="RefSeq" id="WP_246327891.1">
    <property type="nucleotide sequence ID" value="NZ_BAABKR010000005.1"/>
</dbReference>
<evidence type="ECO:0000259" key="10">
    <source>
        <dbReference type="Pfam" id="PF00535"/>
    </source>
</evidence>
<comment type="similarity">
    <text evidence="8">Belongs to the glycosyltransferase 2 family. CrtQ subfamily.</text>
</comment>
<name>A0A7W5XKA6_9MICC</name>
<comment type="subcellular location">
    <subcellularLocation>
        <location evidence="1">Cell membrane</location>
    </subcellularLocation>
</comment>
<feature type="domain" description="Glycosyltransferase 2-like" evidence="10">
    <location>
        <begin position="14"/>
        <end position="168"/>
    </location>
</feature>
<accession>A0A7W5XKA6</accession>
<keyword evidence="12" id="KW-1185">Reference proteome</keyword>
<organism evidence="11 12">
    <name type="scientific">Garicola koreensis</name>
    <dbReference type="NCBI Taxonomy" id="1262554"/>
    <lineage>
        <taxon>Bacteria</taxon>
        <taxon>Bacillati</taxon>
        <taxon>Actinomycetota</taxon>
        <taxon>Actinomycetes</taxon>
        <taxon>Micrococcales</taxon>
        <taxon>Micrococcaceae</taxon>
        <taxon>Garicola</taxon>
    </lineage>
</organism>
<dbReference type="EMBL" id="JACIBT010000001">
    <property type="protein sequence ID" value="MBB3666695.1"/>
    <property type="molecule type" value="Genomic_DNA"/>
</dbReference>
<evidence type="ECO:0000256" key="3">
    <source>
        <dbReference type="ARBA" id="ARBA00022676"/>
    </source>
</evidence>
<evidence type="ECO:0000256" key="1">
    <source>
        <dbReference type="ARBA" id="ARBA00004236"/>
    </source>
</evidence>
<dbReference type="InterPro" id="IPR029044">
    <property type="entry name" value="Nucleotide-diphossugar_trans"/>
</dbReference>
<comment type="pathway">
    <text evidence="7">Carotenoid biosynthesis; staphyloxanthin biosynthesis; staphyloxanthin from farnesyl diphosphate: step 4/5.</text>
</comment>
<dbReference type="CDD" id="cd00761">
    <property type="entry name" value="Glyco_tranf_GTA_type"/>
    <property type="match status" value="1"/>
</dbReference>
<sequence>MTEKNPLEAGTEVSVVIPVKDDSAALAVCLAALRAQSRPADEIIVVDNASTDNSAAIAAAGGAKVLDCPEPGIPAASSRGYDAAAGDLILRLDADCTPAPSWIDHVVTAFHEQPRISALTGSGRFTDGPVLLRTPLALTYLCAYTVVSTAALGHRPLFGSNFAMRREAWQAIRATVHRADPELHDDLDLSFHIGEHYRVGHMRSPAMGISMRPFRSVGSFRHRIRRVFALLLPTGPVTFPH</sequence>
<evidence type="ECO:0000256" key="7">
    <source>
        <dbReference type="ARBA" id="ARBA00037904"/>
    </source>
</evidence>
<keyword evidence="5" id="KW-0472">Membrane</keyword>
<dbReference type="InterPro" id="IPR001173">
    <property type="entry name" value="Glyco_trans_2-like"/>
</dbReference>
<proteinExistence type="inferred from homology"/>
<comment type="function">
    <text evidence="6">Catalyzes the glycosylation of 4,4'-diaponeurosporenoate, i.e. the esterification of glucose at the C1'' position with the carboxyl group of 4,4'-diaponeurosporenic acid, to form glycosyl-4,4'-diaponeurosporenoate. This is a step in the biosynthesis of staphyloxanthin, an orange pigment present in most staphylococci strains.</text>
</comment>
<dbReference type="PANTHER" id="PTHR43646:SF2">
    <property type="entry name" value="GLYCOSYLTRANSFERASE 2-LIKE DOMAIN-CONTAINING PROTEIN"/>
    <property type="match status" value="1"/>
</dbReference>
<dbReference type="Proteomes" id="UP000547528">
    <property type="component" value="Unassembled WGS sequence"/>
</dbReference>
<keyword evidence="3" id="KW-0328">Glycosyltransferase</keyword>
<protein>
    <recommendedName>
        <fullName evidence="9">4,4'-diaponeurosporenoate glycosyltransferase</fullName>
    </recommendedName>
</protein>
<evidence type="ECO:0000256" key="4">
    <source>
        <dbReference type="ARBA" id="ARBA00022679"/>
    </source>
</evidence>
<dbReference type="Pfam" id="PF00535">
    <property type="entry name" value="Glycos_transf_2"/>
    <property type="match status" value="1"/>
</dbReference>
<gene>
    <name evidence="11" type="ORF">FHX47_000288</name>
</gene>